<dbReference type="InterPro" id="IPR036397">
    <property type="entry name" value="RNaseH_sf"/>
</dbReference>
<dbReference type="SMART" id="SM00950">
    <property type="entry name" value="Piwi"/>
    <property type="match status" value="1"/>
</dbReference>
<dbReference type="EMBL" id="CAOQHR010000001">
    <property type="protein sequence ID" value="CAI6238420.1"/>
    <property type="molecule type" value="Genomic_DNA"/>
</dbReference>
<evidence type="ECO:0000313" key="2">
    <source>
        <dbReference type="EMBL" id="CAI6238420.1"/>
    </source>
</evidence>
<dbReference type="Gene3D" id="3.30.420.10">
    <property type="entry name" value="Ribonuclease H-like superfamily/Ribonuclease H"/>
    <property type="match status" value="1"/>
</dbReference>
<name>A0A9W4XD53_9PLEO</name>
<accession>A0A9W4XD53</accession>
<dbReference type="InterPro" id="IPR036085">
    <property type="entry name" value="PAZ_dom_sf"/>
</dbReference>
<dbReference type="Pfam" id="PF16488">
    <property type="entry name" value="ArgoL2"/>
    <property type="match status" value="1"/>
</dbReference>
<gene>
    <name evidence="2" type="ORF">PDIGIT_LOCUS488</name>
</gene>
<dbReference type="CDD" id="cd04657">
    <property type="entry name" value="Piwi_ago-like"/>
    <property type="match status" value="1"/>
</dbReference>
<evidence type="ECO:0000259" key="1">
    <source>
        <dbReference type="PROSITE" id="PS50822"/>
    </source>
</evidence>
<dbReference type="InterPro" id="IPR012337">
    <property type="entry name" value="RNaseH-like_sf"/>
</dbReference>
<dbReference type="PANTHER" id="PTHR22891">
    <property type="entry name" value="EUKARYOTIC TRANSLATION INITIATION FACTOR 2C"/>
    <property type="match status" value="1"/>
</dbReference>
<keyword evidence="3" id="KW-1185">Reference proteome</keyword>
<proteinExistence type="predicted"/>
<dbReference type="GO" id="GO:0003676">
    <property type="term" value="F:nucleic acid binding"/>
    <property type="evidence" value="ECO:0007669"/>
    <property type="project" value="InterPro"/>
</dbReference>
<dbReference type="Proteomes" id="UP001152607">
    <property type="component" value="Unassembled WGS sequence"/>
</dbReference>
<dbReference type="Pfam" id="PF02171">
    <property type="entry name" value="Piwi"/>
    <property type="match status" value="1"/>
</dbReference>
<dbReference type="SUPFAM" id="SSF53098">
    <property type="entry name" value="Ribonuclease H-like"/>
    <property type="match status" value="1"/>
</dbReference>
<feature type="domain" description="Piwi" evidence="1">
    <location>
        <begin position="240"/>
        <end position="551"/>
    </location>
</feature>
<reference evidence="2" key="1">
    <citation type="submission" date="2023-01" db="EMBL/GenBank/DDBJ databases">
        <authorList>
            <person name="Van Ghelder C."/>
            <person name="Rancurel C."/>
        </authorList>
    </citation>
    <scope>NUCLEOTIDE SEQUENCE</scope>
    <source>
        <strain evidence="2">CNCM I-4278</strain>
    </source>
</reference>
<organism evidence="2 3">
    <name type="scientific">Periconia digitata</name>
    <dbReference type="NCBI Taxonomy" id="1303443"/>
    <lineage>
        <taxon>Eukaryota</taxon>
        <taxon>Fungi</taxon>
        <taxon>Dikarya</taxon>
        <taxon>Ascomycota</taxon>
        <taxon>Pezizomycotina</taxon>
        <taxon>Dothideomycetes</taxon>
        <taxon>Pleosporomycetidae</taxon>
        <taxon>Pleosporales</taxon>
        <taxon>Massarineae</taxon>
        <taxon>Periconiaceae</taxon>
        <taxon>Periconia</taxon>
    </lineage>
</organism>
<dbReference type="InterPro" id="IPR045246">
    <property type="entry name" value="Piwi_ago-like"/>
</dbReference>
<dbReference type="PROSITE" id="PS50822">
    <property type="entry name" value="PIWI"/>
    <property type="match status" value="1"/>
</dbReference>
<dbReference type="InterPro" id="IPR032472">
    <property type="entry name" value="ArgoL2"/>
</dbReference>
<dbReference type="SUPFAM" id="SSF101690">
    <property type="entry name" value="PAZ domain"/>
    <property type="match status" value="1"/>
</dbReference>
<comment type="caution">
    <text evidence="2">The sequence shown here is derived from an EMBL/GenBank/DDBJ whole genome shotgun (WGS) entry which is preliminary data.</text>
</comment>
<protein>
    <recommendedName>
        <fullName evidence="1">Piwi domain-containing protein</fullName>
    </recommendedName>
</protein>
<dbReference type="InterPro" id="IPR003165">
    <property type="entry name" value="Piwi"/>
</dbReference>
<dbReference type="Gene3D" id="3.40.50.2300">
    <property type="match status" value="1"/>
</dbReference>
<dbReference type="OrthoDB" id="10252740at2759"/>
<dbReference type="AlphaFoldDB" id="A0A9W4XD53"/>
<evidence type="ECO:0000313" key="3">
    <source>
        <dbReference type="Proteomes" id="UP001152607"/>
    </source>
</evidence>
<dbReference type="Gene3D" id="2.170.260.10">
    <property type="entry name" value="paz domain"/>
    <property type="match status" value="1"/>
</dbReference>
<sequence length="592" mass="66771">MALKNTTNPLLEYNLRCSDRFPVVNCGNKENPIYLPVEVCAVMEGQPYNSKLDSNQTSNMINFAVRPPFQNAGIIVEQGLATVGLMNNNPNLGNFNLSVGEKLIKVPGRILEPPNLSYRLKSRDQPRTVYPKSGSWNMANVQFHRGSRAPNWSFIVLQDDRSRNDFRYGETARNIIEEVRRGLADMDVQLQGPFAVKLPSPIVNDHWGYLGQEKNEKGESREDRDIDSFLKAAHTKGVKLLFIILPYASPGLYKRIKTHADKTYGIHTICSVATKLQNSRGRIQYIANLATKVNLKLGGNNYIVNGHTANNFDFRKTMVVGMDVTHPSPGSTEGTPSISAMVASVDGNLNQWPATLNIQKGKEEMVKGEQLTAMLMSRLDLWVTKNRMLPENILVYRDGVSEGQYQHVIAVELPQLRLACTRKYQQGKEPRITIIICGKRHKTRFYPTNTAYCDKGHNNLPGTVVDRGVTETRTWDFYFQAHTALHGTARPCHYFVAHDEIFRHMYNNNIPRGFSNISDIIEDVTHNLSYNFGRATRSVSLCTPAYYADLACERGRCYLSDLFDGTGSGNATPPPFDRLKIHPNLEDTMFYI</sequence>